<gene>
    <name evidence="5" type="ORF">FEM03_12130</name>
</gene>
<organism evidence="5 6">
    <name type="scientific">Phragmitibacter flavus</name>
    <dbReference type="NCBI Taxonomy" id="2576071"/>
    <lineage>
        <taxon>Bacteria</taxon>
        <taxon>Pseudomonadati</taxon>
        <taxon>Verrucomicrobiota</taxon>
        <taxon>Verrucomicrobiia</taxon>
        <taxon>Verrucomicrobiales</taxon>
        <taxon>Verrucomicrobiaceae</taxon>
        <taxon>Phragmitibacter</taxon>
    </lineage>
</organism>
<dbReference type="InterPro" id="IPR041346">
    <property type="entry name" value="DR2241_Fer4"/>
</dbReference>
<proteinExistence type="predicted"/>
<dbReference type="Pfam" id="PF01903">
    <property type="entry name" value="CbiX"/>
    <property type="match status" value="2"/>
</dbReference>
<dbReference type="InterPro" id="IPR050963">
    <property type="entry name" value="Sirohydro_Cobaltochel/CbiX"/>
</dbReference>
<feature type="domain" description="DR2241 4Fe-4S iron-sulfur cluster binding" evidence="3">
    <location>
        <begin position="376"/>
        <end position="471"/>
    </location>
</feature>
<keyword evidence="2" id="KW-0456">Lyase</keyword>
<feature type="domain" description="DR2241 stabilising" evidence="4">
    <location>
        <begin position="282"/>
        <end position="370"/>
    </location>
</feature>
<dbReference type="CDD" id="cd03416">
    <property type="entry name" value="CbiX_SirB_N"/>
    <property type="match status" value="1"/>
</dbReference>
<sequence>MRALLIIGHGSTVNPDSSTPTHQHADEIRRRGLYDEVACAFWKEEPSMREIFYQLRSPEIHIVPNFISEGYFCQQILPRELRLDGPVTFRDGRLIYYTDPVGIHPSMTKLLLKRADEVAPGVPRGETSLIIVGHGTTLNENSTKAIEDQVALIRDGGHGFAEVLGAYMEEPPLVAKWHELASAPNVVVVPFFIADGLHSYQDIPVLLGIESEPTAALSQNDVFRHNPHHLYGKTLYYSSAIGTEALMADVILDQINDFKRPDPAPSPTWIAPDEGIPDGTFTMGQLHIGPASGKEGWLICHVDDASALDDLELHTDPTAARDLGIYDDAGIYRPIKTAPNLKRGWKLHLSTREELRLAIDFFYPAALGLWEHRQAGTLQPVSLRETLGRQTGMYKFANTITDEQAQALVARECGSYAKCSRRLTWKLDDQQPLTQIALEKQPLNADDSVAGDVVPLLCVEACTHVVGAAREQAKANFQAAKK</sequence>
<dbReference type="SUPFAM" id="SSF53800">
    <property type="entry name" value="Chelatase"/>
    <property type="match status" value="1"/>
</dbReference>
<dbReference type="Pfam" id="PF18009">
    <property type="entry name" value="Fer4_23"/>
    <property type="match status" value="1"/>
</dbReference>
<reference evidence="5 6" key="1">
    <citation type="submission" date="2019-05" db="EMBL/GenBank/DDBJ databases">
        <title>Verrucobacter flavum gen. nov., sp. nov. a new member of the family Verrucomicrobiaceae.</title>
        <authorList>
            <person name="Szuroczki S."/>
            <person name="Abbaszade G."/>
            <person name="Szabo A."/>
            <person name="Felfoldi T."/>
            <person name="Schumann P."/>
            <person name="Boka K."/>
            <person name="Keki Z."/>
            <person name="Toumi M."/>
            <person name="Toth E."/>
        </authorList>
    </citation>
    <scope>NUCLEOTIDE SEQUENCE [LARGE SCALE GENOMIC DNA]</scope>
    <source>
        <strain evidence="5 6">MG-N-17</strain>
    </source>
</reference>
<evidence type="ECO:0000259" key="4">
    <source>
        <dbReference type="Pfam" id="PF18069"/>
    </source>
</evidence>
<evidence type="ECO:0000256" key="1">
    <source>
        <dbReference type="ARBA" id="ARBA00022723"/>
    </source>
</evidence>
<dbReference type="GO" id="GO:0046872">
    <property type="term" value="F:metal ion binding"/>
    <property type="evidence" value="ECO:0007669"/>
    <property type="project" value="UniProtKB-KW"/>
</dbReference>
<protein>
    <recommendedName>
        <fullName evidence="7">Cobalamin biosynthesis protein CbiX</fullName>
    </recommendedName>
</protein>
<dbReference type="Gene3D" id="3.30.70.2320">
    <property type="match status" value="1"/>
</dbReference>
<evidence type="ECO:0000313" key="5">
    <source>
        <dbReference type="EMBL" id="TLD70470.1"/>
    </source>
</evidence>
<dbReference type="PANTHER" id="PTHR33542">
    <property type="entry name" value="SIROHYDROCHLORIN FERROCHELATASE, CHLOROPLASTIC"/>
    <property type="match status" value="1"/>
</dbReference>
<dbReference type="Proteomes" id="UP000306196">
    <property type="component" value="Unassembled WGS sequence"/>
</dbReference>
<dbReference type="AlphaFoldDB" id="A0A5R8KDV9"/>
<dbReference type="Gene3D" id="3.30.1360.190">
    <property type="match status" value="1"/>
</dbReference>
<evidence type="ECO:0000259" key="3">
    <source>
        <dbReference type="Pfam" id="PF18009"/>
    </source>
</evidence>
<dbReference type="OrthoDB" id="1489951at2"/>
<keyword evidence="6" id="KW-1185">Reference proteome</keyword>
<dbReference type="GO" id="GO:0016829">
    <property type="term" value="F:lyase activity"/>
    <property type="evidence" value="ECO:0007669"/>
    <property type="project" value="UniProtKB-KW"/>
</dbReference>
<dbReference type="Gene3D" id="3.40.50.1400">
    <property type="match status" value="2"/>
</dbReference>
<dbReference type="PANTHER" id="PTHR33542:SF3">
    <property type="entry name" value="SIROHYDROCHLORIN FERROCHELATASE, CHLOROPLASTIC"/>
    <property type="match status" value="1"/>
</dbReference>
<evidence type="ECO:0000256" key="2">
    <source>
        <dbReference type="ARBA" id="ARBA00023239"/>
    </source>
</evidence>
<evidence type="ECO:0000313" key="6">
    <source>
        <dbReference type="Proteomes" id="UP000306196"/>
    </source>
</evidence>
<accession>A0A5R8KDV9</accession>
<keyword evidence="1" id="KW-0479">Metal-binding</keyword>
<dbReference type="RefSeq" id="WP_138086526.1">
    <property type="nucleotide sequence ID" value="NZ_VAUV01000008.1"/>
</dbReference>
<dbReference type="Pfam" id="PF18069">
    <property type="entry name" value="DR2241"/>
    <property type="match status" value="1"/>
</dbReference>
<evidence type="ECO:0008006" key="7">
    <source>
        <dbReference type="Google" id="ProtNLM"/>
    </source>
</evidence>
<dbReference type="InterPro" id="IPR002762">
    <property type="entry name" value="CbiX-like"/>
</dbReference>
<comment type="caution">
    <text evidence="5">The sequence shown here is derived from an EMBL/GenBank/DDBJ whole genome shotgun (WGS) entry which is preliminary data.</text>
</comment>
<dbReference type="InterPro" id="IPR041181">
    <property type="entry name" value="DR2241_middle"/>
</dbReference>
<name>A0A5R8KDV9_9BACT</name>
<dbReference type="EMBL" id="VAUV01000008">
    <property type="protein sequence ID" value="TLD70470.1"/>
    <property type="molecule type" value="Genomic_DNA"/>
</dbReference>